<dbReference type="Proteomes" id="UP000317951">
    <property type="component" value="Unassembled WGS sequence"/>
</dbReference>
<accession>A0A5C5QNG6</accession>
<proteinExistence type="predicted"/>
<gene>
    <name evidence="2" type="ORF">FIV36_03810</name>
</gene>
<dbReference type="OrthoDB" id="7032811at2"/>
<organism evidence="2 3">
    <name type="scientific">Pseudomonas extremaustralis</name>
    <dbReference type="NCBI Taxonomy" id="359110"/>
    <lineage>
        <taxon>Bacteria</taxon>
        <taxon>Pseudomonadati</taxon>
        <taxon>Pseudomonadota</taxon>
        <taxon>Gammaproteobacteria</taxon>
        <taxon>Pseudomonadales</taxon>
        <taxon>Pseudomonadaceae</taxon>
        <taxon>Pseudomonas</taxon>
    </lineage>
</organism>
<protein>
    <submittedName>
        <fullName evidence="2">Uncharacterized protein</fullName>
    </submittedName>
</protein>
<name>A0A5C5QNG6_9PSED</name>
<evidence type="ECO:0000313" key="2">
    <source>
        <dbReference type="EMBL" id="TWS07073.1"/>
    </source>
</evidence>
<dbReference type="AlphaFoldDB" id="A0A5C5QNG6"/>
<feature type="region of interest" description="Disordered" evidence="1">
    <location>
        <begin position="85"/>
        <end position="104"/>
    </location>
</feature>
<comment type="caution">
    <text evidence="2">The sequence shown here is derived from an EMBL/GenBank/DDBJ whole genome shotgun (WGS) entry which is preliminary data.</text>
</comment>
<sequence length="122" mass="13876">MTDPYGQPRILRAKHAPSYLGMCRAEFDKTVRPHVSEFPIGRQGVGFDRLELDAWADAYIEAYSIDKRPPSENALLFDSRAAVKRSKVTPRKSRPSPALDPHAKLKEEFQRVLESVRGTKRP</sequence>
<evidence type="ECO:0000256" key="1">
    <source>
        <dbReference type="SAM" id="MobiDB-lite"/>
    </source>
</evidence>
<feature type="compositionally biased region" description="Basic residues" evidence="1">
    <location>
        <begin position="85"/>
        <end position="94"/>
    </location>
</feature>
<evidence type="ECO:0000313" key="3">
    <source>
        <dbReference type="Proteomes" id="UP000317951"/>
    </source>
</evidence>
<reference evidence="2 3" key="1">
    <citation type="submission" date="2019-06" db="EMBL/GenBank/DDBJ databases">
        <title>Pseudomonas bimorpha sp. nov. isolated from bovine raw milk and skim milk concentrate.</title>
        <authorList>
            <person name="Hofmann K."/>
            <person name="Huptas C."/>
            <person name="Doll E."/>
            <person name="Scherer S."/>
            <person name="Wenning M."/>
        </authorList>
    </citation>
    <scope>NUCLEOTIDE SEQUENCE [LARGE SCALE GENOMIC DNA]</scope>
    <source>
        <strain evidence="2 3">DSM 17835</strain>
    </source>
</reference>
<dbReference type="EMBL" id="VFET01000002">
    <property type="protein sequence ID" value="TWS07073.1"/>
    <property type="molecule type" value="Genomic_DNA"/>
</dbReference>